<evidence type="ECO:0008006" key="3">
    <source>
        <dbReference type="Google" id="ProtNLM"/>
    </source>
</evidence>
<organism evidence="1 2">
    <name type="scientific">Deinococcus humi</name>
    <dbReference type="NCBI Taxonomy" id="662880"/>
    <lineage>
        <taxon>Bacteria</taxon>
        <taxon>Thermotogati</taxon>
        <taxon>Deinococcota</taxon>
        <taxon>Deinococci</taxon>
        <taxon>Deinococcales</taxon>
        <taxon>Deinococcaceae</taxon>
        <taxon>Deinococcus</taxon>
    </lineage>
</organism>
<comment type="caution">
    <text evidence="1">The sequence shown here is derived from an EMBL/GenBank/DDBJ whole genome shotgun (WGS) entry which is preliminary data.</text>
</comment>
<dbReference type="Gene3D" id="3.40.50.300">
    <property type="entry name" value="P-loop containing nucleotide triphosphate hydrolases"/>
    <property type="match status" value="1"/>
</dbReference>
<sequence length="90" mass="9990">MLDDIDKLKPTPYVYEMFYVLIEDRWARGKVTVFTAQLDVSGAARVLTPESNLLAADPLASRLAGGHALKGGWGGAVRVKHPTHSRGWWR</sequence>
<name>A0A7W8JVF6_9DEIO</name>
<dbReference type="InterPro" id="IPR027417">
    <property type="entry name" value="P-loop_NTPase"/>
</dbReference>
<accession>A0A7W8JVF6</accession>
<dbReference type="AlphaFoldDB" id="A0A7W8JVF6"/>
<dbReference type="Proteomes" id="UP000552709">
    <property type="component" value="Unassembled WGS sequence"/>
</dbReference>
<evidence type="ECO:0000313" key="1">
    <source>
        <dbReference type="EMBL" id="MBB5363965.1"/>
    </source>
</evidence>
<proteinExistence type="predicted"/>
<protein>
    <recommendedName>
        <fullName evidence="3">IstB-like ATP-binding protein domain-containing protein</fullName>
    </recommendedName>
</protein>
<evidence type="ECO:0000313" key="2">
    <source>
        <dbReference type="Proteomes" id="UP000552709"/>
    </source>
</evidence>
<gene>
    <name evidence="1" type="ORF">HNQ08_003072</name>
</gene>
<reference evidence="1 2" key="1">
    <citation type="submission" date="2020-08" db="EMBL/GenBank/DDBJ databases">
        <title>Genomic Encyclopedia of Type Strains, Phase IV (KMG-IV): sequencing the most valuable type-strain genomes for metagenomic binning, comparative biology and taxonomic classification.</title>
        <authorList>
            <person name="Goeker M."/>
        </authorList>
    </citation>
    <scope>NUCLEOTIDE SEQUENCE [LARGE SCALE GENOMIC DNA]</scope>
    <source>
        <strain evidence="1 2">DSM 27939</strain>
    </source>
</reference>
<keyword evidence="2" id="KW-1185">Reference proteome</keyword>
<dbReference type="EMBL" id="JACHFL010000008">
    <property type="protein sequence ID" value="MBB5363965.1"/>
    <property type="molecule type" value="Genomic_DNA"/>
</dbReference>